<evidence type="ECO:0000259" key="1">
    <source>
        <dbReference type="Pfam" id="PF13271"/>
    </source>
</evidence>
<accession>A0A7K3W4E4</accession>
<dbReference type="InterPro" id="IPR058852">
    <property type="entry name" value="HTH_77"/>
</dbReference>
<sequence>MAGPRPAPDDVPPLIATPDQRLRVFVSSTLEELAAERRAVRAAISRMRLTPVLFELGARPHPPRDLYRAYLAQSDVFVGIYGDRYGWVAPEMSISGLEDEFELSAGKPRLLYVRRSAPDRDPRLTDLITRIQAEGGASTTPFDDPEQLADLVADDLAVLLTERFAVPAAPPPGLSVGWLPTPSTPLVDRAAERSLLAGLLDDQGVRLVTVTGPGGTGKTRLALAVAEQLVAARDAVWWIDLAPLRDPREVPVTVAAALGVTAEGRRPLLDAVADRLAGLRALLVVDNAEQVLGAAPAAAALLARCPGTQLLVTSRSVLGLRGEYDVPLGPLAVPRPGEDRPDRVSAAPAVELFVARARRADPSFAVTGATAAAVGEVVRRLDGLPLAVELAAARVRTLPPAVLLRRLGRALDLRGADVDAPDRQRTLRDTIAWSHELLGESERALLARLSVCAGGCTLDTAEAVGADDDDLDVLETLSALVGHSLVTSSDAEGGEPRFRMLELVRAFAAERLRERGEEEATRERLAEHLSAVAREAGAALSGPDSRPWLARLEAEAADLEAALRWAVEHDRAELAVRLAAPLARWWWARGLLAAMAELAERTADLPSASSLPPDLAGQLLWARGATRVALGRTDEAEPLLRQLVADAQSRDDPWLLGHGLNGLAMTLPPGDDQLAPTLDAAVAALRRSGDTWSVAFAQLFRGAVAVLAGRPEEATTIHGEALELARALGDDHLAATVSDQLGLDALLSGDPAAARVHYAEAAVLHRQGRDLEGLAYCLDGLAGLALAEGDAARAARLSGAASAARAELGVVIWPPLRPLARQLCDAIAGALGPDEDRRQRAAGAAMGPWAALDEALPPPGG</sequence>
<dbReference type="Proteomes" id="UP000470246">
    <property type="component" value="Unassembled WGS sequence"/>
</dbReference>
<dbReference type="Pfam" id="PF13271">
    <property type="entry name" value="DUF4062"/>
    <property type="match status" value="1"/>
</dbReference>
<evidence type="ECO:0000259" key="3">
    <source>
        <dbReference type="Pfam" id="PF25872"/>
    </source>
</evidence>
<dbReference type="SUPFAM" id="SSF48452">
    <property type="entry name" value="TPR-like"/>
    <property type="match status" value="1"/>
</dbReference>
<keyword evidence="5" id="KW-1185">Reference proteome</keyword>
<dbReference type="PRINTS" id="PR00364">
    <property type="entry name" value="DISEASERSIST"/>
</dbReference>
<feature type="domain" description="DUF4062" evidence="1">
    <location>
        <begin position="23"/>
        <end position="102"/>
    </location>
</feature>
<gene>
    <name evidence="4" type="ORF">GCU56_17925</name>
</gene>
<evidence type="ECO:0000313" key="4">
    <source>
        <dbReference type="EMBL" id="NEK59736.1"/>
    </source>
</evidence>
<dbReference type="GO" id="GO:0016887">
    <property type="term" value="F:ATP hydrolysis activity"/>
    <property type="evidence" value="ECO:0007669"/>
    <property type="project" value="InterPro"/>
</dbReference>
<reference evidence="4 5" key="1">
    <citation type="submission" date="2020-02" db="EMBL/GenBank/DDBJ databases">
        <title>Geodermatophilus sabuli CPCC 205279 I12A-02694.</title>
        <authorList>
            <person name="Jiang Z."/>
        </authorList>
    </citation>
    <scope>NUCLEOTIDE SEQUENCE [LARGE SCALE GENOMIC DNA]</scope>
    <source>
        <strain evidence="4 5">I12A-02694</strain>
    </source>
</reference>
<dbReference type="AlphaFoldDB" id="A0A7K3W4E4"/>
<dbReference type="SUPFAM" id="SSF52540">
    <property type="entry name" value="P-loop containing nucleoside triphosphate hydrolases"/>
    <property type="match status" value="1"/>
</dbReference>
<name>A0A7K3W4E4_9ACTN</name>
<dbReference type="InterPro" id="IPR049945">
    <property type="entry name" value="AAA_22"/>
</dbReference>
<dbReference type="PANTHER" id="PTHR47691">
    <property type="entry name" value="REGULATOR-RELATED"/>
    <property type="match status" value="1"/>
</dbReference>
<dbReference type="Pfam" id="PF13424">
    <property type="entry name" value="TPR_12"/>
    <property type="match status" value="1"/>
</dbReference>
<feature type="domain" description="Winged helix-turn-helix" evidence="3">
    <location>
        <begin position="438"/>
        <end position="513"/>
    </location>
</feature>
<dbReference type="PANTHER" id="PTHR47691:SF3">
    <property type="entry name" value="HTH-TYPE TRANSCRIPTIONAL REGULATOR RV0890C-RELATED"/>
    <property type="match status" value="1"/>
</dbReference>
<dbReference type="Pfam" id="PF13401">
    <property type="entry name" value="AAA_22"/>
    <property type="match status" value="1"/>
</dbReference>
<comment type="caution">
    <text evidence="4">The sequence shown here is derived from an EMBL/GenBank/DDBJ whole genome shotgun (WGS) entry which is preliminary data.</text>
</comment>
<dbReference type="Gene3D" id="3.40.50.300">
    <property type="entry name" value="P-loop containing nucleotide triphosphate hydrolases"/>
    <property type="match status" value="1"/>
</dbReference>
<dbReference type="InterPro" id="IPR027417">
    <property type="entry name" value="P-loop_NTPase"/>
</dbReference>
<dbReference type="Gene3D" id="1.25.40.10">
    <property type="entry name" value="Tetratricopeptide repeat domain"/>
    <property type="match status" value="1"/>
</dbReference>
<dbReference type="CDD" id="cd01120">
    <property type="entry name" value="RecA-like_superfamily"/>
    <property type="match status" value="1"/>
</dbReference>
<dbReference type="InterPro" id="IPR011990">
    <property type="entry name" value="TPR-like_helical_dom_sf"/>
</dbReference>
<organism evidence="4 5">
    <name type="scientific">Geodermatophilus sabuli</name>
    <dbReference type="NCBI Taxonomy" id="1564158"/>
    <lineage>
        <taxon>Bacteria</taxon>
        <taxon>Bacillati</taxon>
        <taxon>Actinomycetota</taxon>
        <taxon>Actinomycetes</taxon>
        <taxon>Geodermatophilales</taxon>
        <taxon>Geodermatophilaceae</taxon>
        <taxon>Geodermatophilus</taxon>
    </lineage>
</organism>
<protein>
    <submittedName>
        <fullName evidence="4">DUF4062 domain-containing protein</fullName>
    </submittedName>
</protein>
<evidence type="ECO:0000313" key="5">
    <source>
        <dbReference type="Proteomes" id="UP000470246"/>
    </source>
</evidence>
<feature type="domain" description="ORC1/DEAH AAA+ ATPase" evidence="2">
    <location>
        <begin position="206"/>
        <end position="295"/>
    </location>
</feature>
<dbReference type="RefSeq" id="WP_163483109.1">
    <property type="nucleotide sequence ID" value="NZ_JAAGWF010000020.1"/>
</dbReference>
<dbReference type="Pfam" id="PF25872">
    <property type="entry name" value="HTH_77"/>
    <property type="match status" value="1"/>
</dbReference>
<proteinExistence type="predicted"/>
<evidence type="ECO:0000259" key="2">
    <source>
        <dbReference type="Pfam" id="PF13401"/>
    </source>
</evidence>
<dbReference type="InterPro" id="IPR025139">
    <property type="entry name" value="DUF4062"/>
</dbReference>
<dbReference type="EMBL" id="JAAGWF010000020">
    <property type="protein sequence ID" value="NEK59736.1"/>
    <property type="molecule type" value="Genomic_DNA"/>
</dbReference>